<keyword evidence="2" id="KW-0472">Membrane</keyword>
<evidence type="ECO:0000256" key="1">
    <source>
        <dbReference type="SAM" id="MobiDB-lite"/>
    </source>
</evidence>
<evidence type="ECO:0000313" key="3">
    <source>
        <dbReference type="EMBL" id="POZ61580.1"/>
    </source>
</evidence>
<keyword evidence="4" id="KW-1185">Reference proteome</keyword>
<dbReference type="Proteomes" id="UP000237082">
    <property type="component" value="Unassembled WGS sequence"/>
</dbReference>
<feature type="transmembrane region" description="Helical" evidence="2">
    <location>
        <begin position="44"/>
        <end position="62"/>
    </location>
</feature>
<dbReference type="EMBL" id="PQWB01000050">
    <property type="protein sequence ID" value="POZ61580.1"/>
    <property type="molecule type" value="Genomic_DNA"/>
</dbReference>
<name>A0A2S5DEP9_9NEIS</name>
<feature type="region of interest" description="Disordered" evidence="1">
    <location>
        <begin position="1"/>
        <end position="23"/>
    </location>
</feature>
<reference evidence="4" key="1">
    <citation type="submission" date="2018-02" db="EMBL/GenBank/DDBJ databases">
        <authorList>
            <person name="O'Hara-Hanley K."/>
            <person name="Soby S."/>
        </authorList>
    </citation>
    <scope>NUCLEOTIDE SEQUENCE [LARGE SCALE GENOMIC DNA]</scope>
    <source>
        <strain evidence="4">MWU14-2602</strain>
    </source>
</reference>
<gene>
    <name evidence="3" type="ORF">C2I19_12975</name>
</gene>
<dbReference type="RefSeq" id="WP_103903120.1">
    <property type="nucleotide sequence ID" value="NZ_PQWB01000050.1"/>
</dbReference>
<evidence type="ECO:0000313" key="4">
    <source>
        <dbReference type="Proteomes" id="UP000237082"/>
    </source>
</evidence>
<dbReference type="AlphaFoldDB" id="A0A2S5DEP9"/>
<proteinExistence type="predicted"/>
<accession>A0A2S5DEP9</accession>
<keyword evidence="2" id="KW-0812">Transmembrane</keyword>
<evidence type="ECO:0000256" key="2">
    <source>
        <dbReference type="SAM" id="Phobius"/>
    </source>
</evidence>
<organism evidence="3 4">
    <name type="scientific">Chromobacterium alticapitis</name>
    <dbReference type="NCBI Taxonomy" id="2073169"/>
    <lineage>
        <taxon>Bacteria</taxon>
        <taxon>Pseudomonadati</taxon>
        <taxon>Pseudomonadota</taxon>
        <taxon>Betaproteobacteria</taxon>
        <taxon>Neisseriales</taxon>
        <taxon>Chromobacteriaceae</taxon>
        <taxon>Chromobacterium</taxon>
    </lineage>
</organism>
<comment type="caution">
    <text evidence="3">The sequence shown here is derived from an EMBL/GenBank/DDBJ whole genome shotgun (WGS) entry which is preliminary data.</text>
</comment>
<feature type="compositionally biased region" description="Basic residues" evidence="1">
    <location>
        <begin position="12"/>
        <end position="23"/>
    </location>
</feature>
<feature type="compositionally biased region" description="Basic and acidic residues" evidence="1">
    <location>
        <begin position="1"/>
        <end position="11"/>
    </location>
</feature>
<protein>
    <submittedName>
        <fullName evidence="3">Uncharacterized protein</fullName>
    </submittedName>
</protein>
<sequence>MSDAHSHEHGHGHGAHAHAPHRHVTAANLRPPLSLLAMSAGQRVVLTLLPLASLWLLVWWALRELA</sequence>
<keyword evidence="2" id="KW-1133">Transmembrane helix</keyword>